<dbReference type="EMBL" id="JACRSP010000006">
    <property type="protein sequence ID" value="MBC8537252.1"/>
    <property type="molecule type" value="Genomic_DNA"/>
</dbReference>
<sequence>MMKNEYYDIIEEYYRPLAEEFGLKLVYLEEQDPREGNPFLLVGKDFVIYFYTFDFVYMYYYEKMKMGIIIAERLMI</sequence>
<evidence type="ECO:0000256" key="1">
    <source>
        <dbReference type="SAM" id="Phobius"/>
    </source>
</evidence>
<organism evidence="2 3">
    <name type="scientific">Feifania hominis</name>
    <dbReference type="NCBI Taxonomy" id="2763660"/>
    <lineage>
        <taxon>Bacteria</taxon>
        <taxon>Bacillati</taxon>
        <taxon>Bacillota</taxon>
        <taxon>Clostridia</taxon>
        <taxon>Eubacteriales</taxon>
        <taxon>Feifaniaceae</taxon>
        <taxon>Feifania</taxon>
    </lineage>
</organism>
<keyword evidence="1" id="KW-0472">Membrane</keyword>
<reference evidence="2" key="1">
    <citation type="submission" date="2020-08" db="EMBL/GenBank/DDBJ databases">
        <title>Genome public.</title>
        <authorList>
            <person name="Liu C."/>
            <person name="Sun Q."/>
        </authorList>
    </citation>
    <scope>NUCLEOTIDE SEQUENCE</scope>
    <source>
        <strain evidence="2">BX7</strain>
    </source>
</reference>
<feature type="transmembrane region" description="Helical" evidence="1">
    <location>
        <begin position="39"/>
        <end position="60"/>
    </location>
</feature>
<protein>
    <submittedName>
        <fullName evidence="2">Uncharacterized protein</fullName>
    </submittedName>
</protein>
<name>A0A926DG75_9FIRM</name>
<evidence type="ECO:0000313" key="3">
    <source>
        <dbReference type="Proteomes" id="UP000620366"/>
    </source>
</evidence>
<keyword evidence="3" id="KW-1185">Reference proteome</keyword>
<dbReference type="Proteomes" id="UP000620366">
    <property type="component" value="Unassembled WGS sequence"/>
</dbReference>
<comment type="caution">
    <text evidence="2">The sequence shown here is derived from an EMBL/GenBank/DDBJ whole genome shotgun (WGS) entry which is preliminary data.</text>
</comment>
<keyword evidence="1" id="KW-1133">Transmembrane helix</keyword>
<keyword evidence="1" id="KW-0812">Transmembrane</keyword>
<proteinExistence type="predicted"/>
<evidence type="ECO:0000313" key="2">
    <source>
        <dbReference type="EMBL" id="MBC8537252.1"/>
    </source>
</evidence>
<dbReference type="RefSeq" id="WP_249301747.1">
    <property type="nucleotide sequence ID" value="NZ_JACRSP010000006.1"/>
</dbReference>
<gene>
    <name evidence="2" type="ORF">H8695_11190</name>
</gene>
<dbReference type="AlphaFoldDB" id="A0A926DG75"/>
<accession>A0A926DG75</accession>